<dbReference type="PROSITE" id="PS51275">
    <property type="entry name" value="PEPTIDASE_C26_GGH"/>
    <property type="match status" value="1"/>
</dbReference>
<dbReference type="InterPro" id="IPR015527">
    <property type="entry name" value="Pept_C26_g-glut_hydrolase"/>
</dbReference>
<dbReference type="Proteomes" id="UP000664859">
    <property type="component" value="Unassembled WGS sequence"/>
</dbReference>
<evidence type="ECO:0000313" key="10">
    <source>
        <dbReference type="Proteomes" id="UP000664859"/>
    </source>
</evidence>
<evidence type="ECO:0000256" key="8">
    <source>
        <dbReference type="PROSITE-ProRule" id="PRU00607"/>
    </source>
</evidence>
<evidence type="ECO:0000256" key="5">
    <source>
        <dbReference type="ARBA" id="ARBA00022729"/>
    </source>
</evidence>
<dbReference type="GO" id="GO:0046900">
    <property type="term" value="P:tetrahydrofolylpolyglutamate metabolic process"/>
    <property type="evidence" value="ECO:0007669"/>
    <property type="project" value="TreeGrafter"/>
</dbReference>
<evidence type="ECO:0000256" key="2">
    <source>
        <dbReference type="ARBA" id="ARBA00011083"/>
    </source>
</evidence>
<dbReference type="GO" id="GO:0034722">
    <property type="term" value="F:gamma-glutamyl-peptidase activity"/>
    <property type="evidence" value="ECO:0007669"/>
    <property type="project" value="UniProtKB-EC"/>
</dbReference>
<keyword evidence="4" id="KW-0964">Secreted</keyword>
<keyword evidence="10" id="KW-1185">Reference proteome</keyword>
<dbReference type="GO" id="GO:0005576">
    <property type="term" value="C:extracellular region"/>
    <property type="evidence" value="ECO:0007669"/>
    <property type="project" value="UniProtKB-SubCell"/>
</dbReference>
<dbReference type="OrthoDB" id="64220at2759"/>
<dbReference type="InterPro" id="IPR029062">
    <property type="entry name" value="Class_I_gatase-like"/>
</dbReference>
<dbReference type="GO" id="GO:0005773">
    <property type="term" value="C:vacuole"/>
    <property type="evidence" value="ECO:0007669"/>
    <property type="project" value="TreeGrafter"/>
</dbReference>
<accession>A0A836C9J3</accession>
<dbReference type="Pfam" id="PF07722">
    <property type="entry name" value="Peptidase_C26"/>
    <property type="match status" value="1"/>
</dbReference>
<evidence type="ECO:0000256" key="3">
    <source>
        <dbReference type="ARBA" id="ARBA00012886"/>
    </source>
</evidence>
<evidence type="ECO:0000256" key="4">
    <source>
        <dbReference type="ARBA" id="ARBA00022525"/>
    </source>
</evidence>
<evidence type="ECO:0000256" key="6">
    <source>
        <dbReference type="ARBA" id="ARBA00022801"/>
    </source>
</evidence>
<organism evidence="9 10">
    <name type="scientific">Tribonema minus</name>
    <dbReference type="NCBI Taxonomy" id="303371"/>
    <lineage>
        <taxon>Eukaryota</taxon>
        <taxon>Sar</taxon>
        <taxon>Stramenopiles</taxon>
        <taxon>Ochrophyta</taxon>
        <taxon>PX clade</taxon>
        <taxon>Xanthophyceae</taxon>
        <taxon>Tribonematales</taxon>
        <taxon>Tribonemataceae</taxon>
        <taxon>Tribonema</taxon>
    </lineage>
</organism>
<reference evidence="9" key="1">
    <citation type="submission" date="2021-02" db="EMBL/GenBank/DDBJ databases">
        <title>First Annotated Genome of the Yellow-green Alga Tribonema minus.</title>
        <authorList>
            <person name="Mahan K.M."/>
        </authorList>
    </citation>
    <scope>NUCLEOTIDE SEQUENCE</scope>
    <source>
        <strain evidence="9">UTEX B ZZ1240</strain>
    </source>
</reference>
<dbReference type="PANTHER" id="PTHR11315:SF0">
    <property type="entry name" value="FOLATE GAMMA-GLUTAMYL HYDROLASE"/>
    <property type="match status" value="1"/>
</dbReference>
<comment type="similarity">
    <text evidence="2">Belongs to the peptidase C26 family.</text>
</comment>
<proteinExistence type="inferred from homology"/>
<dbReference type="EC" id="3.4.19.9" evidence="3"/>
<protein>
    <recommendedName>
        <fullName evidence="3">folate gamma-glutamyl hydrolase</fullName>
        <ecNumber evidence="3">3.4.19.9</ecNumber>
    </recommendedName>
</protein>
<dbReference type="Gene3D" id="3.40.50.880">
    <property type="match status" value="1"/>
</dbReference>
<gene>
    <name evidence="9" type="ORF">JKP88DRAFT_350392</name>
</gene>
<comment type="caution">
    <text evidence="9">The sequence shown here is derived from an EMBL/GenBank/DDBJ whole genome shotgun (WGS) entry which is preliminary data.</text>
</comment>
<feature type="active site" description="Nucleophile" evidence="7">
    <location>
        <position position="120"/>
    </location>
</feature>
<dbReference type="InterPro" id="IPR011697">
    <property type="entry name" value="Peptidase_C26"/>
</dbReference>
<keyword evidence="6 9" id="KW-0378">Hydrolase</keyword>
<comment type="subcellular location">
    <subcellularLocation>
        <location evidence="1">Secreted</location>
        <location evidence="1">Extracellular space</location>
    </subcellularLocation>
</comment>
<name>A0A836C9J3_9STRA</name>
<dbReference type="PANTHER" id="PTHR11315">
    <property type="entry name" value="PROTEASE FAMILY C26 GAMMA-GLUTAMYL HYDROLASE"/>
    <property type="match status" value="1"/>
</dbReference>
<comment type="caution">
    <text evidence="8">Lacks conserved residue(s) required for the propagation of feature annotation.</text>
</comment>
<dbReference type="AlphaFoldDB" id="A0A836C9J3"/>
<dbReference type="EMBL" id="JAFCMP010000517">
    <property type="protein sequence ID" value="KAG5178120.1"/>
    <property type="molecule type" value="Genomic_DNA"/>
</dbReference>
<evidence type="ECO:0000256" key="1">
    <source>
        <dbReference type="ARBA" id="ARBA00004239"/>
    </source>
</evidence>
<keyword evidence="5" id="KW-0732">Signal</keyword>
<dbReference type="SUPFAM" id="SSF52317">
    <property type="entry name" value="Class I glutamine amidotransferase-like"/>
    <property type="match status" value="1"/>
</dbReference>
<evidence type="ECO:0000313" key="9">
    <source>
        <dbReference type="EMBL" id="KAG5178120.1"/>
    </source>
</evidence>
<evidence type="ECO:0000256" key="7">
    <source>
        <dbReference type="PIRSR" id="PIRSR615527-1"/>
    </source>
</evidence>
<sequence>MKSSWAGAVVAAISIGVAVAIDRPIIAVVSHPAARPDEPCSGECEYLAASYVKWIESAGGRAVRMPYNITAAEAEDLLSQVNGLLLPGGEADLPAGVRHAINHVVEMNAKGDFFPLWGTCLGLEWLAMALSGDDSTIEAGYDASNINYALVYTRDARWSKLVRQLPPRVRAAMELEALTFNSHSKGLSPQTYAANQNLQRAMHVISINYDRQNKPFVSAMEGNRSNFEFGTLPDGSPMEAINHSEMAVASSWHLARAFMHFARKNDHTFRSPAEEAAALLSTQPTTQIFAPKFMETYVFTAGADDGGAAAAAAQQQRQREEAIAKAARAAAKRRPVAFNLRGAAPQEALAVA</sequence>